<dbReference type="GO" id="GO:0008781">
    <property type="term" value="F:N-acylneuraminate cytidylyltransferase activity"/>
    <property type="evidence" value="ECO:0007669"/>
    <property type="project" value="TreeGrafter"/>
</dbReference>
<dbReference type="SUPFAM" id="SSF53448">
    <property type="entry name" value="Nucleotide-diphospho-sugar transferases"/>
    <property type="match status" value="1"/>
</dbReference>
<dbReference type="Gene3D" id="3.90.550.10">
    <property type="entry name" value="Spore Coat Polysaccharide Biosynthesis Protein SpsA, Chain A"/>
    <property type="match status" value="1"/>
</dbReference>
<comment type="caution">
    <text evidence="1">The sequence shown here is derived from an EMBL/GenBank/DDBJ whole genome shotgun (WGS) entry which is preliminary data.</text>
</comment>
<dbReference type="CDD" id="cd02513">
    <property type="entry name" value="CMP-NeuAc_Synthase"/>
    <property type="match status" value="1"/>
</dbReference>
<keyword evidence="1" id="KW-0808">Transferase</keyword>
<accession>A0A644XSI2</accession>
<dbReference type="PANTHER" id="PTHR21485">
    <property type="entry name" value="HAD SUPERFAMILY MEMBERS CMAS AND KDSC"/>
    <property type="match status" value="1"/>
</dbReference>
<keyword evidence="1" id="KW-0548">Nucleotidyltransferase</keyword>
<protein>
    <submittedName>
        <fullName evidence="1">CMP-N,N'-diacetyllegionaminic acid synthase</fullName>
        <ecNumber evidence="1">2.7.7.82</ecNumber>
    </submittedName>
</protein>
<dbReference type="AlphaFoldDB" id="A0A644XSI2"/>
<organism evidence="1">
    <name type="scientific">bioreactor metagenome</name>
    <dbReference type="NCBI Taxonomy" id="1076179"/>
    <lineage>
        <taxon>unclassified sequences</taxon>
        <taxon>metagenomes</taxon>
        <taxon>ecological metagenomes</taxon>
    </lineage>
</organism>
<evidence type="ECO:0000313" key="1">
    <source>
        <dbReference type="EMBL" id="MPM18711.1"/>
    </source>
</evidence>
<dbReference type="EC" id="2.7.7.82" evidence="1"/>
<dbReference type="InterPro" id="IPR029044">
    <property type="entry name" value="Nucleotide-diphossugar_trans"/>
</dbReference>
<proteinExistence type="predicted"/>
<sequence>MTLAIIPARGGSKRLPRKAILPLGGKPLIVWTIEAALACSFIDTVCVSTDSEEIRNIALDYGAETPFLRPAELGSDTATSVDVAEHALRFYEEKCNKRFDTLILLQPTSPLRGSEDIRAAMRLYAEKKARNVVSVCETEHSPLWCNTLPPDASLVGFIRPELKKVRSQDLPIFYRINGAIYIVDTEEFRDKREFFLESRSYAYIMPKQRSIDIDEELDLAFAETLMAKSNTNRPERILTREK</sequence>
<dbReference type="InterPro" id="IPR003329">
    <property type="entry name" value="Cytidylyl_trans"/>
</dbReference>
<dbReference type="Pfam" id="PF02348">
    <property type="entry name" value="CTP_transf_3"/>
    <property type="match status" value="1"/>
</dbReference>
<gene>
    <name evidence="1" type="primary">neuA_6</name>
    <name evidence="1" type="ORF">SDC9_65124</name>
</gene>
<dbReference type="PANTHER" id="PTHR21485:SF6">
    <property type="entry name" value="N-ACYLNEURAMINATE CYTIDYLYLTRANSFERASE-RELATED"/>
    <property type="match status" value="1"/>
</dbReference>
<name>A0A644XSI2_9ZZZZ</name>
<dbReference type="EMBL" id="VSSQ01003035">
    <property type="protein sequence ID" value="MPM18711.1"/>
    <property type="molecule type" value="Genomic_DNA"/>
</dbReference>
<reference evidence="1" key="1">
    <citation type="submission" date="2019-08" db="EMBL/GenBank/DDBJ databases">
        <authorList>
            <person name="Kucharzyk K."/>
            <person name="Murdoch R.W."/>
            <person name="Higgins S."/>
            <person name="Loffler F."/>
        </authorList>
    </citation>
    <scope>NUCLEOTIDE SEQUENCE</scope>
</reference>
<dbReference type="InterPro" id="IPR050793">
    <property type="entry name" value="CMP-NeuNAc_synthase"/>
</dbReference>